<proteinExistence type="predicted"/>
<evidence type="ECO:0000313" key="2">
    <source>
        <dbReference type="Proteomes" id="UP000030746"/>
    </source>
</evidence>
<dbReference type="KEGG" id="lgi:LOTGIDRAFT_161042"/>
<dbReference type="RefSeq" id="XP_009054532.1">
    <property type="nucleotide sequence ID" value="XM_009056284.1"/>
</dbReference>
<dbReference type="AlphaFoldDB" id="V4AMD7"/>
<gene>
    <name evidence="1" type="ORF">LOTGIDRAFT_161042</name>
</gene>
<dbReference type="HOGENOM" id="CLU_654333_0_0_1"/>
<dbReference type="Proteomes" id="UP000030746">
    <property type="component" value="Unassembled WGS sequence"/>
</dbReference>
<accession>V4AMD7</accession>
<sequence>MSSFNSIERCSRGSGQKRLIKGVSTVGPEDWKEFLTNDDNKQELIKLLIQIWSDNEFSHKIQEKLIIVVWEGEAYKHNSRDGETVNKSPIQSLSSKKKQTQIVYCLYAEEHNFDYVQIKSPDRDVFYILLYYASHLKVDILLDIGNGSQSNELNESLLALHALTRCDRTSAFKGIGKRENYKVVCFEFDSTSTSSESASAFSTGKSIGIVKNDSLIVQVQKYGEEFNTSTPRKNNIAIVDDESEEEGDIEPNENDLSYVPCYGSNSEDFVSDEDFDVRDQTDGISFLDEVDIDSRMSHQRTFLIYESSLIEILSKVTCEKCKSPIIKRRKSLIGYSLTVHGSLEVFHSMMLKYLPKRQEFDFACMMARTQLAALDHNHNVDREIVLEDSKPKYRPAYSKKGKQWVVKPIYESKYLKRKTC</sequence>
<dbReference type="EMBL" id="KB201750">
    <property type="protein sequence ID" value="ESO94791.1"/>
    <property type="molecule type" value="Genomic_DNA"/>
</dbReference>
<protein>
    <submittedName>
        <fullName evidence="1">Uncharacterized protein</fullName>
    </submittedName>
</protein>
<dbReference type="OrthoDB" id="6156806at2759"/>
<organism evidence="1 2">
    <name type="scientific">Lottia gigantea</name>
    <name type="common">Giant owl limpet</name>
    <dbReference type="NCBI Taxonomy" id="225164"/>
    <lineage>
        <taxon>Eukaryota</taxon>
        <taxon>Metazoa</taxon>
        <taxon>Spiralia</taxon>
        <taxon>Lophotrochozoa</taxon>
        <taxon>Mollusca</taxon>
        <taxon>Gastropoda</taxon>
        <taxon>Patellogastropoda</taxon>
        <taxon>Lottioidea</taxon>
        <taxon>Lottiidae</taxon>
        <taxon>Lottia</taxon>
    </lineage>
</organism>
<evidence type="ECO:0000313" key="1">
    <source>
        <dbReference type="EMBL" id="ESO94791.1"/>
    </source>
</evidence>
<name>V4AMD7_LOTGI</name>
<reference evidence="1 2" key="1">
    <citation type="journal article" date="2013" name="Nature">
        <title>Insights into bilaterian evolution from three spiralian genomes.</title>
        <authorList>
            <person name="Simakov O."/>
            <person name="Marletaz F."/>
            <person name="Cho S.J."/>
            <person name="Edsinger-Gonzales E."/>
            <person name="Havlak P."/>
            <person name="Hellsten U."/>
            <person name="Kuo D.H."/>
            <person name="Larsson T."/>
            <person name="Lv J."/>
            <person name="Arendt D."/>
            <person name="Savage R."/>
            <person name="Osoegawa K."/>
            <person name="de Jong P."/>
            <person name="Grimwood J."/>
            <person name="Chapman J.A."/>
            <person name="Shapiro H."/>
            <person name="Aerts A."/>
            <person name="Otillar R.P."/>
            <person name="Terry A.Y."/>
            <person name="Boore J.L."/>
            <person name="Grigoriev I.V."/>
            <person name="Lindberg D.R."/>
            <person name="Seaver E.C."/>
            <person name="Weisblat D.A."/>
            <person name="Putnam N.H."/>
            <person name="Rokhsar D.S."/>
        </authorList>
    </citation>
    <scope>NUCLEOTIDE SEQUENCE [LARGE SCALE GENOMIC DNA]</scope>
</reference>
<dbReference type="GeneID" id="20238602"/>
<dbReference type="CTD" id="20238602"/>
<keyword evidence="2" id="KW-1185">Reference proteome</keyword>